<gene>
    <name evidence="13" type="ORF">SAMN04488103_102572</name>
</gene>
<feature type="transmembrane region" description="Helical" evidence="12">
    <location>
        <begin position="393"/>
        <end position="413"/>
    </location>
</feature>
<evidence type="ECO:0000256" key="4">
    <source>
        <dbReference type="ARBA" id="ARBA00022538"/>
    </source>
</evidence>
<evidence type="ECO:0000256" key="2">
    <source>
        <dbReference type="ARBA" id="ARBA00022448"/>
    </source>
</evidence>
<feature type="binding site" evidence="11">
    <location>
        <position position="112"/>
    </location>
    <ligand>
        <name>K(+)</name>
        <dbReference type="ChEBI" id="CHEBI:29103"/>
    </ligand>
</feature>
<evidence type="ECO:0000256" key="8">
    <source>
        <dbReference type="ARBA" id="ARBA00023065"/>
    </source>
</evidence>
<evidence type="ECO:0000256" key="10">
    <source>
        <dbReference type="PIRNR" id="PIRNR006247"/>
    </source>
</evidence>
<evidence type="ECO:0000256" key="12">
    <source>
        <dbReference type="SAM" id="Phobius"/>
    </source>
</evidence>
<evidence type="ECO:0000313" key="14">
    <source>
        <dbReference type="Proteomes" id="UP000198761"/>
    </source>
</evidence>
<dbReference type="InterPro" id="IPR003445">
    <property type="entry name" value="Cat_transpt"/>
</dbReference>
<dbReference type="RefSeq" id="WP_091298760.1">
    <property type="nucleotide sequence ID" value="NZ_FOCE01000002.1"/>
</dbReference>
<dbReference type="Pfam" id="PF02386">
    <property type="entry name" value="TrkH"/>
    <property type="match status" value="1"/>
</dbReference>
<feature type="transmembrane region" description="Helical" evidence="12">
    <location>
        <begin position="328"/>
        <end position="353"/>
    </location>
</feature>
<evidence type="ECO:0000256" key="11">
    <source>
        <dbReference type="PIRSR" id="PIRSR006247-1"/>
    </source>
</evidence>
<feature type="transmembrane region" description="Helical" evidence="12">
    <location>
        <begin position="7"/>
        <end position="28"/>
    </location>
</feature>
<accession>A0A1H8CNB8</accession>
<evidence type="ECO:0000313" key="13">
    <source>
        <dbReference type="EMBL" id="SEM96399.1"/>
    </source>
</evidence>
<dbReference type="AlphaFoldDB" id="A0A1H8CNB8"/>
<proteinExistence type="inferred from homology"/>
<dbReference type="OrthoDB" id="9810952at2"/>
<sequence>MIDLAPVANILGRLLLLLGSLMLIPAALDWAMDNGNASAMVQAAIITAGVGGCVTLATQGALRRAFDIRSAFLLTFGIWVLTPLAGALPLMLGAPHLSFTDAYFEAVSGITTTGSTVIVGLTDLPAGMNLWRGMLNWLGGLGIAFIAMIFLPVMRVGGMQFFKTEGFDTFGKILPRASDIALSLVGVYAGLTVACLLVYKAIGMNALDAVVNAFATVATGGFSPQDSSFSVYSGAGEYAGAFFMAISAMPYIRYVQMVTGRSGALWRDPQVRSYVVWMAAATLAVTAWRVLTSGDSPEPVFRETLFNIVSIMTGTGFFSGSFGGWGGFALVVAFVVGVIGGCSGSSSGGLTVFRTQVAMSAVRAQMRLIAEPHRVEPVRYAGRSVDAETLNGVTMFVTSYILLIGVLSVGLTLTGADLQSAIFSIWSSLGNIGYGIGPMVAETGTYIDFPTAAKWIMIVTMLLGRLSLLAIFVVVMPRFWRG</sequence>
<dbReference type="Proteomes" id="UP000198761">
    <property type="component" value="Unassembled WGS sequence"/>
</dbReference>
<feature type="binding site" evidence="11">
    <location>
        <position position="220"/>
    </location>
    <ligand>
        <name>K(+)</name>
        <dbReference type="ChEBI" id="CHEBI:29103"/>
    </ligand>
</feature>
<dbReference type="GO" id="GO:0015379">
    <property type="term" value="F:potassium:chloride symporter activity"/>
    <property type="evidence" value="ECO:0007669"/>
    <property type="project" value="InterPro"/>
</dbReference>
<dbReference type="GO" id="GO:0005886">
    <property type="term" value="C:plasma membrane"/>
    <property type="evidence" value="ECO:0007669"/>
    <property type="project" value="UniProtKB-SubCell"/>
</dbReference>
<feature type="transmembrane region" description="Helical" evidence="12">
    <location>
        <begin position="235"/>
        <end position="254"/>
    </location>
</feature>
<keyword evidence="7 12" id="KW-1133">Transmembrane helix</keyword>
<reference evidence="13 14" key="1">
    <citation type="submission" date="2016-10" db="EMBL/GenBank/DDBJ databases">
        <authorList>
            <person name="de Groot N.N."/>
        </authorList>
    </citation>
    <scope>NUCLEOTIDE SEQUENCE [LARGE SCALE GENOMIC DNA]</scope>
    <source>
        <strain evidence="13 14">DSM 3857</strain>
    </source>
</reference>
<evidence type="ECO:0000256" key="1">
    <source>
        <dbReference type="ARBA" id="ARBA00004651"/>
    </source>
</evidence>
<dbReference type="PANTHER" id="PTHR32024:SF3">
    <property type="entry name" value="TRK SYSTEM POTASSIUM UPTAKE PROTEIN"/>
    <property type="match status" value="1"/>
</dbReference>
<keyword evidence="2 10" id="KW-0813">Transport</keyword>
<evidence type="ECO:0000256" key="9">
    <source>
        <dbReference type="ARBA" id="ARBA00023136"/>
    </source>
</evidence>
<comment type="subcellular location">
    <subcellularLocation>
        <location evidence="10">Cell inner membrane</location>
        <topology evidence="10">Multi-pass membrane protein</topology>
    </subcellularLocation>
    <subcellularLocation>
        <location evidence="1">Cell membrane</location>
        <topology evidence="1">Multi-pass membrane protein</topology>
    </subcellularLocation>
</comment>
<name>A0A1H8CNB8_9RHOB</name>
<evidence type="ECO:0000256" key="5">
    <source>
        <dbReference type="ARBA" id="ARBA00022692"/>
    </source>
</evidence>
<dbReference type="PIRSF" id="PIRSF006247">
    <property type="entry name" value="TrkH"/>
    <property type="match status" value="1"/>
</dbReference>
<keyword evidence="3 10" id="KW-1003">Cell membrane</keyword>
<feature type="transmembrane region" description="Helical" evidence="12">
    <location>
        <begin position="134"/>
        <end position="154"/>
    </location>
</feature>
<dbReference type="GO" id="GO:0046872">
    <property type="term" value="F:metal ion binding"/>
    <property type="evidence" value="ECO:0007669"/>
    <property type="project" value="UniProtKB-KW"/>
</dbReference>
<dbReference type="InterPro" id="IPR004772">
    <property type="entry name" value="TrkH"/>
</dbReference>
<feature type="binding site" evidence="11">
    <location>
        <position position="315"/>
    </location>
    <ligand>
        <name>K(+)</name>
        <dbReference type="ChEBI" id="CHEBI:29103"/>
    </ligand>
</feature>
<feature type="transmembrane region" description="Helical" evidence="12">
    <location>
        <begin position="304"/>
        <end position="322"/>
    </location>
</feature>
<keyword evidence="8 10" id="KW-0406">Ion transport</keyword>
<keyword evidence="10" id="KW-0997">Cell inner membrane</keyword>
<dbReference type="PANTHER" id="PTHR32024">
    <property type="entry name" value="TRK SYSTEM POTASSIUM UPTAKE PROTEIN TRKG-RELATED"/>
    <property type="match status" value="1"/>
</dbReference>
<feature type="transmembrane region" description="Helical" evidence="12">
    <location>
        <begin position="180"/>
        <end position="199"/>
    </location>
</feature>
<keyword evidence="5 12" id="KW-0812">Transmembrane</keyword>
<feature type="transmembrane region" description="Helical" evidence="12">
    <location>
        <begin position="40"/>
        <end position="58"/>
    </location>
</feature>
<feature type="transmembrane region" description="Helical" evidence="12">
    <location>
        <begin position="274"/>
        <end position="292"/>
    </location>
</feature>
<protein>
    <recommendedName>
        <fullName evidence="10">Trk system potassium uptake protein</fullName>
    </recommendedName>
</protein>
<keyword evidence="14" id="KW-1185">Reference proteome</keyword>
<evidence type="ECO:0000256" key="3">
    <source>
        <dbReference type="ARBA" id="ARBA00022475"/>
    </source>
</evidence>
<keyword evidence="9 10" id="KW-0472">Membrane</keyword>
<comment type="function">
    <text evidence="10">Low-affinity potassium transport system. Interacts with Trk system potassium uptake protein TrkA.</text>
</comment>
<feature type="binding site" evidence="11">
    <location>
        <position position="431"/>
    </location>
    <ligand>
        <name>K(+)</name>
        <dbReference type="ChEBI" id="CHEBI:29103"/>
    </ligand>
</feature>
<feature type="binding site" evidence="11">
    <location>
        <position position="113"/>
    </location>
    <ligand>
        <name>K(+)</name>
        <dbReference type="ChEBI" id="CHEBI:29103"/>
    </ligand>
</feature>
<dbReference type="STRING" id="933059.SAMN04488103_102572"/>
<keyword evidence="4 10" id="KW-0633">Potassium transport</keyword>
<keyword evidence="6 10" id="KW-0630">Potassium</keyword>
<feature type="transmembrane region" description="Helical" evidence="12">
    <location>
        <begin position="70"/>
        <end position="90"/>
    </location>
</feature>
<dbReference type="EMBL" id="FOCE01000002">
    <property type="protein sequence ID" value="SEM96399.1"/>
    <property type="molecule type" value="Genomic_DNA"/>
</dbReference>
<comment type="similarity">
    <text evidence="10">Belongs to the TrkH potassium transport family.</text>
</comment>
<organism evidence="13 14">
    <name type="scientific">Gemmobacter aquatilis</name>
    <dbReference type="NCBI Taxonomy" id="933059"/>
    <lineage>
        <taxon>Bacteria</taxon>
        <taxon>Pseudomonadati</taxon>
        <taxon>Pseudomonadota</taxon>
        <taxon>Alphaproteobacteria</taxon>
        <taxon>Rhodobacterales</taxon>
        <taxon>Paracoccaceae</taxon>
        <taxon>Gemmobacter</taxon>
    </lineage>
</organism>
<evidence type="ECO:0000256" key="6">
    <source>
        <dbReference type="ARBA" id="ARBA00022958"/>
    </source>
</evidence>
<evidence type="ECO:0000256" key="7">
    <source>
        <dbReference type="ARBA" id="ARBA00022989"/>
    </source>
</evidence>
<keyword evidence="11" id="KW-0479">Metal-binding</keyword>
<feature type="transmembrane region" description="Helical" evidence="12">
    <location>
        <begin position="455"/>
        <end position="476"/>
    </location>
</feature>